<keyword evidence="4" id="KW-1185">Reference proteome</keyword>
<name>A0A2G4YRD9_9PROT</name>
<evidence type="ECO:0000313" key="4">
    <source>
        <dbReference type="Proteomes" id="UP000229730"/>
    </source>
</evidence>
<evidence type="ECO:0000256" key="2">
    <source>
        <dbReference type="SAM" id="Phobius"/>
    </source>
</evidence>
<feature type="transmembrane region" description="Helical" evidence="2">
    <location>
        <begin position="41"/>
        <end position="62"/>
    </location>
</feature>
<evidence type="ECO:0000313" key="3">
    <source>
        <dbReference type="EMBL" id="PHZ84891.1"/>
    </source>
</evidence>
<dbReference type="Proteomes" id="UP000229730">
    <property type="component" value="Unassembled WGS sequence"/>
</dbReference>
<comment type="caution">
    <text evidence="3">The sequence shown here is derived from an EMBL/GenBank/DDBJ whole genome shotgun (WGS) entry which is preliminary data.</text>
</comment>
<accession>A0A2G4YRD9</accession>
<keyword evidence="2" id="KW-0812">Transmembrane</keyword>
<dbReference type="InParanoid" id="A0A2G4YRD9"/>
<feature type="transmembrane region" description="Helical" evidence="2">
    <location>
        <begin position="74"/>
        <end position="93"/>
    </location>
</feature>
<organism evidence="3 4">
    <name type="scientific">Paremcibacter congregatus</name>
    <dbReference type="NCBI Taxonomy" id="2043170"/>
    <lineage>
        <taxon>Bacteria</taxon>
        <taxon>Pseudomonadati</taxon>
        <taxon>Pseudomonadota</taxon>
        <taxon>Alphaproteobacteria</taxon>
        <taxon>Emcibacterales</taxon>
        <taxon>Emcibacteraceae</taxon>
        <taxon>Paremcibacter</taxon>
    </lineage>
</organism>
<keyword evidence="2" id="KW-0472">Membrane</keyword>
<dbReference type="EMBL" id="PDEM01000020">
    <property type="protein sequence ID" value="PHZ84891.1"/>
    <property type="molecule type" value="Genomic_DNA"/>
</dbReference>
<gene>
    <name evidence="3" type="ORF">CRD36_09195</name>
</gene>
<feature type="region of interest" description="Disordered" evidence="1">
    <location>
        <begin position="1"/>
        <end position="29"/>
    </location>
</feature>
<dbReference type="AlphaFoldDB" id="A0A2G4YRD9"/>
<proteinExistence type="predicted"/>
<keyword evidence="2" id="KW-1133">Transmembrane helix</keyword>
<sequence length="98" mass="10959">MRQKATDKPAKTLRQRVADRKAGIKPEQDPRREKILGRVRLAANLSQGVGLVMLLVVLAQYISSGYAVMNWIEVMVYSALFLVGRAVTSFLNLSNITR</sequence>
<evidence type="ECO:0000256" key="1">
    <source>
        <dbReference type="SAM" id="MobiDB-lite"/>
    </source>
</evidence>
<protein>
    <submittedName>
        <fullName evidence="3">Uncharacterized protein</fullName>
    </submittedName>
</protein>
<dbReference type="RefSeq" id="WP_099472463.1">
    <property type="nucleotide sequence ID" value="NZ_CP041025.1"/>
</dbReference>
<reference evidence="3 4" key="1">
    <citation type="submission" date="2017-10" db="EMBL/GenBank/DDBJ databases">
        <title>Frigbacter circumglobatus gen. nov. sp. nov., isolated from sediment cultured in situ.</title>
        <authorList>
            <person name="Zhao Z."/>
        </authorList>
    </citation>
    <scope>NUCLEOTIDE SEQUENCE [LARGE SCALE GENOMIC DNA]</scope>
    <source>
        <strain evidence="3 4">ZYL</strain>
    </source>
</reference>